<dbReference type="EMBL" id="GBRH01250404">
    <property type="protein sequence ID" value="JAD47491.1"/>
    <property type="molecule type" value="Transcribed_RNA"/>
</dbReference>
<protein>
    <submittedName>
        <fullName evidence="1">Uncharacterized protein</fullName>
    </submittedName>
</protein>
<organism evidence="1">
    <name type="scientific">Arundo donax</name>
    <name type="common">Giant reed</name>
    <name type="synonym">Donax arundinaceus</name>
    <dbReference type="NCBI Taxonomy" id="35708"/>
    <lineage>
        <taxon>Eukaryota</taxon>
        <taxon>Viridiplantae</taxon>
        <taxon>Streptophyta</taxon>
        <taxon>Embryophyta</taxon>
        <taxon>Tracheophyta</taxon>
        <taxon>Spermatophyta</taxon>
        <taxon>Magnoliopsida</taxon>
        <taxon>Liliopsida</taxon>
        <taxon>Poales</taxon>
        <taxon>Poaceae</taxon>
        <taxon>PACMAD clade</taxon>
        <taxon>Arundinoideae</taxon>
        <taxon>Arundineae</taxon>
        <taxon>Arundo</taxon>
    </lineage>
</organism>
<evidence type="ECO:0000313" key="1">
    <source>
        <dbReference type="EMBL" id="JAD47491.1"/>
    </source>
</evidence>
<dbReference type="AlphaFoldDB" id="A0A0A9A8T6"/>
<sequence>MLWSPFQQQIHFVDKAVRDDPEFTLQGQERCCNVISILS</sequence>
<accession>A0A0A9A8T6</accession>
<reference evidence="1" key="1">
    <citation type="submission" date="2014-09" db="EMBL/GenBank/DDBJ databases">
        <authorList>
            <person name="Magalhaes I.L.F."/>
            <person name="Oliveira U."/>
            <person name="Santos F.R."/>
            <person name="Vidigal T.H.D.A."/>
            <person name="Brescovit A.D."/>
            <person name="Santos A.J."/>
        </authorList>
    </citation>
    <scope>NUCLEOTIDE SEQUENCE</scope>
    <source>
        <tissue evidence="1">Shoot tissue taken approximately 20 cm above the soil surface</tissue>
    </source>
</reference>
<reference evidence="1" key="2">
    <citation type="journal article" date="2015" name="Data Brief">
        <title>Shoot transcriptome of the giant reed, Arundo donax.</title>
        <authorList>
            <person name="Barrero R.A."/>
            <person name="Guerrero F.D."/>
            <person name="Moolhuijzen P."/>
            <person name="Goolsby J.A."/>
            <person name="Tidwell J."/>
            <person name="Bellgard S.E."/>
            <person name="Bellgard M.I."/>
        </authorList>
    </citation>
    <scope>NUCLEOTIDE SEQUENCE</scope>
    <source>
        <tissue evidence="1">Shoot tissue taken approximately 20 cm above the soil surface</tissue>
    </source>
</reference>
<proteinExistence type="predicted"/>
<name>A0A0A9A8T6_ARUDO</name>